<organism evidence="11 12">
    <name type="scientific">Bosea eneae</name>
    <dbReference type="NCBI Taxonomy" id="151454"/>
    <lineage>
        <taxon>Bacteria</taxon>
        <taxon>Pseudomonadati</taxon>
        <taxon>Pseudomonadota</taxon>
        <taxon>Alphaproteobacteria</taxon>
        <taxon>Hyphomicrobiales</taxon>
        <taxon>Boseaceae</taxon>
        <taxon>Bosea</taxon>
    </lineage>
</organism>
<dbReference type="PROSITE" id="PS51903">
    <property type="entry name" value="CLP_R"/>
    <property type="match status" value="1"/>
</dbReference>
<dbReference type="SMART" id="SM00382">
    <property type="entry name" value="AAA"/>
    <property type="match status" value="2"/>
</dbReference>
<feature type="coiled-coil region" evidence="8">
    <location>
        <begin position="472"/>
        <end position="523"/>
    </location>
</feature>
<evidence type="ECO:0000256" key="1">
    <source>
        <dbReference type="ARBA" id="ARBA00008675"/>
    </source>
</evidence>
<keyword evidence="12" id="KW-1185">Reference proteome</keyword>
<dbReference type="SUPFAM" id="SSF52540">
    <property type="entry name" value="P-loop containing nucleoside triphosphate hydrolases"/>
    <property type="match status" value="2"/>
</dbReference>
<dbReference type="InterPro" id="IPR001270">
    <property type="entry name" value="ClpA/B"/>
</dbReference>
<dbReference type="Pfam" id="PF17871">
    <property type="entry name" value="AAA_lid_9"/>
    <property type="match status" value="1"/>
</dbReference>
<dbReference type="InterPro" id="IPR050130">
    <property type="entry name" value="ClpA_ClpB"/>
</dbReference>
<evidence type="ECO:0000256" key="9">
    <source>
        <dbReference type="SAM" id="MobiDB-lite"/>
    </source>
</evidence>
<dbReference type="SMART" id="SM01086">
    <property type="entry name" value="ClpB_D2-small"/>
    <property type="match status" value="1"/>
</dbReference>
<dbReference type="Proteomes" id="UP001596053">
    <property type="component" value="Unassembled WGS sequence"/>
</dbReference>
<sequence length="952" mass="102750">MSSASHLDALSYAIAQTGSQARRDIRRQAPGRGRSTMVQVDLKQLLGRLNPYVKRALETAAGHSVGRGHYEVAVEHLLLVMSEDEQRDLGIILKQFGLDASGLKRGLQRATETLKTGNTGRPVFSPGLIELLTDAWLISSIELSQQQIRSGAIVAALLASPSRYAMADWFEAMRAIPLAELKAKFRDIVAPSAEEPTVPAATPGAAPAQAGNGALPPDGALARFTINFTEQARKGKIDPVFGRDREIRQMIDILGRRRKNNPICVGDPGVGKTAVVEGLALKMAEGDVPDFLKNVELLSLDLGMLQAGAGVKGEFENRLKGIIDEVKASPKPIVLFIDEAHMLVGAGASAGGGDAANLLKPALARGELRTVAATTWSEYKKYFEKDPALARRFQLVKLDEPSPSEAITIVRGLRAAYEKSHGVYVRDDAVAAAAKLSARYISGRQLPDKAVDVLDTACARVKLSLSSKPAGIDDQERRIATLRRELAALERDRTTLGKENPRIAEIEEEIAGIEAQKVEATAQWEREKALVDRIVALRRELGLGPDGIAALETKAADNDDGDDDDDRDEDEADEAGSSREAAEQELQQAVAELDRTRGKTAMIHYEVTADAVGQVISDWTGIPVGSMVKDEAAAILGMAANLRQRIKGQDHAVSALDEGMRAAKAGVNNPGQPMGVFLFVGTSGVGKTELATQLADLLFGGERFLITINMSEFQEKHTVSKLVGAPAGYVGYGEGGLLTEAVRQRPYSVVLLDECEKADPEVLNLFYQVFDKGTLADGEGRIIDFKNTVIILTSNLATDIITAMGTQGEKPSTAELTEAIRPSLSRHFKPALLARMQIVPFYPLMPDVLSEIVRLKLNKVGKRLRESQKIAFHYSDAVVEAITARCTDVDTGARNIDHIVNRTLLPEIATEIIGRMGEEHAPESLSVDIGPEGSFTYRFTLPGAEPVAQAAE</sequence>
<dbReference type="Pfam" id="PF10431">
    <property type="entry name" value="ClpB_D2-small"/>
    <property type="match status" value="1"/>
</dbReference>
<dbReference type="Gene3D" id="3.40.50.300">
    <property type="entry name" value="P-loop containing nucleotide triphosphate hydrolases"/>
    <property type="match status" value="3"/>
</dbReference>
<dbReference type="NCBIfam" id="TIGR03345">
    <property type="entry name" value="VI_ClpV1"/>
    <property type="match status" value="1"/>
</dbReference>
<keyword evidence="4 7" id="KW-0067">ATP-binding</keyword>
<proteinExistence type="inferred from homology"/>
<dbReference type="PANTHER" id="PTHR11638:SF181">
    <property type="entry name" value="ATPASE SUBUNIT OF ATP-DEPENDENT PROTEASE"/>
    <property type="match status" value="1"/>
</dbReference>
<dbReference type="InterPro" id="IPR027417">
    <property type="entry name" value="P-loop_NTPase"/>
</dbReference>
<dbReference type="Gene3D" id="1.10.1780.10">
    <property type="entry name" value="Clp, N-terminal domain"/>
    <property type="match status" value="1"/>
</dbReference>
<dbReference type="InterPro" id="IPR003959">
    <property type="entry name" value="ATPase_AAA_core"/>
</dbReference>
<dbReference type="InterPro" id="IPR041546">
    <property type="entry name" value="ClpA/ClpB_AAA_lid"/>
</dbReference>
<accession>A0ABW0IX38</accession>
<dbReference type="RefSeq" id="WP_377799844.1">
    <property type="nucleotide sequence ID" value="NZ_JBHSLW010000029.1"/>
</dbReference>
<evidence type="ECO:0000313" key="11">
    <source>
        <dbReference type="EMBL" id="MFC5421560.1"/>
    </source>
</evidence>
<dbReference type="InterPro" id="IPR028299">
    <property type="entry name" value="ClpA/B_CS2"/>
</dbReference>
<reference evidence="12" key="1">
    <citation type="journal article" date="2019" name="Int. J. Syst. Evol. Microbiol.">
        <title>The Global Catalogue of Microorganisms (GCM) 10K type strain sequencing project: providing services to taxonomists for standard genome sequencing and annotation.</title>
        <authorList>
            <consortium name="The Broad Institute Genomics Platform"/>
            <consortium name="The Broad Institute Genome Sequencing Center for Infectious Disease"/>
            <person name="Wu L."/>
            <person name="Ma J."/>
        </authorList>
    </citation>
    <scope>NUCLEOTIDE SEQUENCE [LARGE SCALE GENOMIC DNA]</scope>
    <source>
        <strain evidence="12">NCAIM B.01391</strain>
    </source>
</reference>
<keyword evidence="8" id="KW-0175">Coiled coil</keyword>
<dbReference type="PANTHER" id="PTHR11638">
    <property type="entry name" value="ATP-DEPENDENT CLP PROTEASE"/>
    <property type="match status" value="1"/>
</dbReference>
<evidence type="ECO:0000256" key="7">
    <source>
        <dbReference type="RuleBase" id="RU004432"/>
    </source>
</evidence>
<comment type="similarity">
    <text evidence="1 7">Belongs to the ClpA/ClpB family.</text>
</comment>
<protein>
    <submittedName>
        <fullName evidence="11">Type VI secretion system ATPase TssH</fullName>
    </submittedName>
</protein>
<dbReference type="Pfam" id="PF07724">
    <property type="entry name" value="AAA_2"/>
    <property type="match status" value="1"/>
</dbReference>
<evidence type="ECO:0000256" key="8">
    <source>
        <dbReference type="SAM" id="Coils"/>
    </source>
</evidence>
<keyword evidence="5 7" id="KW-0143">Chaperone</keyword>
<dbReference type="Gene3D" id="1.10.8.60">
    <property type="match status" value="1"/>
</dbReference>
<dbReference type="InterPro" id="IPR017729">
    <property type="entry name" value="ATPase_T6SS_ClpV1"/>
</dbReference>
<feature type="compositionally biased region" description="Acidic residues" evidence="9">
    <location>
        <begin position="558"/>
        <end position="574"/>
    </location>
</feature>
<dbReference type="PROSITE" id="PS00871">
    <property type="entry name" value="CLPAB_2"/>
    <property type="match status" value="1"/>
</dbReference>
<evidence type="ECO:0000313" key="12">
    <source>
        <dbReference type="Proteomes" id="UP001596053"/>
    </source>
</evidence>
<gene>
    <name evidence="11" type="primary">tssH</name>
    <name evidence="11" type="synonym">clpV</name>
    <name evidence="11" type="ORF">ACFPOB_18555</name>
</gene>
<dbReference type="CDD" id="cd19499">
    <property type="entry name" value="RecA-like_ClpB_Hsp104-like"/>
    <property type="match status" value="1"/>
</dbReference>
<dbReference type="PRINTS" id="PR00300">
    <property type="entry name" value="CLPPROTEASEA"/>
</dbReference>
<comment type="caution">
    <text evidence="11">The sequence shown here is derived from an EMBL/GenBank/DDBJ whole genome shotgun (WGS) entry which is preliminary data.</text>
</comment>
<evidence type="ECO:0000256" key="4">
    <source>
        <dbReference type="ARBA" id="ARBA00022840"/>
    </source>
</evidence>
<feature type="domain" description="Clp R" evidence="10">
    <location>
        <begin position="1"/>
        <end position="113"/>
    </location>
</feature>
<evidence type="ECO:0000259" key="10">
    <source>
        <dbReference type="PROSITE" id="PS51903"/>
    </source>
</evidence>
<keyword evidence="2 6" id="KW-0677">Repeat</keyword>
<dbReference type="CDD" id="cd00009">
    <property type="entry name" value="AAA"/>
    <property type="match status" value="1"/>
</dbReference>
<keyword evidence="3 7" id="KW-0547">Nucleotide-binding</keyword>
<evidence type="ECO:0000256" key="6">
    <source>
        <dbReference type="PROSITE-ProRule" id="PRU01251"/>
    </source>
</evidence>
<evidence type="ECO:0000256" key="5">
    <source>
        <dbReference type="ARBA" id="ARBA00023186"/>
    </source>
</evidence>
<dbReference type="InterPro" id="IPR003593">
    <property type="entry name" value="AAA+_ATPase"/>
</dbReference>
<feature type="region of interest" description="Disordered" evidence="9">
    <location>
        <begin position="550"/>
        <end position="586"/>
    </location>
</feature>
<dbReference type="InterPro" id="IPR018368">
    <property type="entry name" value="ClpA/B_CS1"/>
</dbReference>
<dbReference type="Pfam" id="PF02861">
    <property type="entry name" value="Clp_N"/>
    <property type="match status" value="1"/>
</dbReference>
<dbReference type="PROSITE" id="PS00870">
    <property type="entry name" value="CLPAB_1"/>
    <property type="match status" value="1"/>
</dbReference>
<evidence type="ECO:0000256" key="3">
    <source>
        <dbReference type="ARBA" id="ARBA00022741"/>
    </source>
</evidence>
<dbReference type="EMBL" id="JBHSLW010000029">
    <property type="protein sequence ID" value="MFC5421560.1"/>
    <property type="molecule type" value="Genomic_DNA"/>
</dbReference>
<dbReference type="InterPro" id="IPR019489">
    <property type="entry name" value="Clp_ATPase_C"/>
</dbReference>
<evidence type="ECO:0000256" key="2">
    <source>
        <dbReference type="ARBA" id="ARBA00022737"/>
    </source>
</evidence>
<dbReference type="Pfam" id="PF00004">
    <property type="entry name" value="AAA"/>
    <property type="match status" value="1"/>
</dbReference>
<dbReference type="InterPro" id="IPR004176">
    <property type="entry name" value="Clp_R_N"/>
</dbReference>
<dbReference type="SUPFAM" id="SSF81923">
    <property type="entry name" value="Double Clp-N motif"/>
    <property type="match status" value="1"/>
</dbReference>
<name>A0ABW0IX38_9HYPH</name>
<dbReference type="InterPro" id="IPR036628">
    <property type="entry name" value="Clp_N_dom_sf"/>
</dbReference>